<keyword evidence="7" id="KW-0479">Metal-binding</keyword>
<evidence type="ECO:0000256" key="5">
    <source>
        <dbReference type="ARBA" id="ARBA00022563"/>
    </source>
</evidence>
<dbReference type="GO" id="GO:0005524">
    <property type="term" value="F:ATP binding"/>
    <property type="evidence" value="ECO:0007669"/>
    <property type="project" value="UniProtKB-KW"/>
</dbReference>
<dbReference type="InterPro" id="IPR006913">
    <property type="entry name" value="CENP-V/GFA"/>
</dbReference>
<feature type="domain" description="CENP-V/GFA" evidence="16">
    <location>
        <begin position="27"/>
        <end position="163"/>
    </location>
</feature>
<dbReference type="EC" id="6.3.2.17" evidence="4"/>
<dbReference type="PROSITE" id="PS51891">
    <property type="entry name" value="CENP_V_GFA"/>
    <property type="match status" value="1"/>
</dbReference>
<dbReference type="OrthoDB" id="5212574at2759"/>
<dbReference type="InterPro" id="IPR036565">
    <property type="entry name" value="Mur-like_cat_sf"/>
</dbReference>
<organism evidence="17 18">
    <name type="scientific">Ophiocordyceps camponoti-rufipedis</name>
    <dbReference type="NCBI Taxonomy" id="2004952"/>
    <lineage>
        <taxon>Eukaryota</taxon>
        <taxon>Fungi</taxon>
        <taxon>Dikarya</taxon>
        <taxon>Ascomycota</taxon>
        <taxon>Pezizomycotina</taxon>
        <taxon>Sordariomycetes</taxon>
        <taxon>Hypocreomycetidae</taxon>
        <taxon>Hypocreales</taxon>
        <taxon>Ophiocordycipitaceae</taxon>
        <taxon>Ophiocordyceps</taxon>
    </lineage>
</organism>
<comment type="similarity">
    <text evidence="2">Belongs to the Gfa family.</text>
</comment>
<evidence type="ECO:0000256" key="2">
    <source>
        <dbReference type="ARBA" id="ARBA00005495"/>
    </source>
</evidence>
<evidence type="ECO:0000256" key="11">
    <source>
        <dbReference type="ARBA" id="ARBA00022842"/>
    </source>
</evidence>
<proteinExistence type="inferred from homology"/>
<dbReference type="SUPFAM" id="SSF51316">
    <property type="entry name" value="Mss4-like"/>
    <property type="match status" value="2"/>
</dbReference>
<dbReference type="Proteomes" id="UP000226431">
    <property type="component" value="Unassembled WGS sequence"/>
</dbReference>
<name>A0A2C5YU77_9HYPO</name>
<evidence type="ECO:0000313" key="17">
    <source>
        <dbReference type="EMBL" id="PHH71173.1"/>
    </source>
</evidence>
<evidence type="ECO:0000256" key="4">
    <source>
        <dbReference type="ARBA" id="ARBA00013025"/>
    </source>
</evidence>
<dbReference type="NCBIfam" id="TIGR01499">
    <property type="entry name" value="folC"/>
    <property type="match status" value="1"/>
</dbReference>
<dbReference type="Gene3D" id="3.90.190.20">
    <property type="entry name" value="Mur ligase, C-terminal domain"/>
    <property type="match status" value="1"/>
</dbReference>
<feature type="region of interest" description="Disordered" evidence="15">
    <location>
        <begin position="1"/>
        <end position="21"/>
    </location>
</feature>
<dbReference type="GO" id="GO:0046872">
    <property type="term" value="F:metal ion binding"/>
    <property type="evidence" value="ECO:0007669"/>
    <property type="project" value="UniProtKB-KW"/>
</dbReference>
<comment type="similarity">
    <text evidence="3">Belongs to the folylpolyglutamate synthase family.</text>
</comment>
<evidence type="ECO:0000256" key="14">
    <source>
        <dbReference type="ARBA" id="ARBA00047493"/>
    </source>
</evidence>
<dbReference type="Gene3D" id="3.40.1190.10">
    <property type="entry name" value="Mur-like, catalytic domain"/>
    <property type="match status" value="1"/>
</dbReference>
<dbReference type="InterPro" id="IPR011057">
    <property type="entry name" value="Mss4-like_sf"/>
</dbReference>
<dbReference type="SUPFAM" id="SSF53244">
    <property type="entry name" value="MurD-like peptide ligases, peptide-binding domain"/>
    <property type="match status" value="1"/>
</dbReference>
<evidence type="ECO:0000259" key="16">
    <source>
        <dbReference type="PROSITE" id="PS51891"/>
    </source>
</evidence>
<dbReference type="GO" id="GO:0006730">
    <property type="term" value="P:one-carbon metabolic process"/>
    <property type="evidence" value="ECO:0007669"/>
    <property type="project" value="UniProtKB-KW"/>
</dbReference>
<accession>A0A2C5YU77</accession>
<dbReference type="UniPathway" id="UPA00850"/>
<dbReference type="AlphaFoldDB" id="A0A2C5YU77"/>
<evidence type="ECO:0000256" key="15">
    <source>
        <dbReference type="SAM" id="MobiDB-lite"/>
    </source>
</evidence>
<dbReference type="Gene3D" id="3.90.1590.10">
    <property type="entry name" value="glutathione-dependent formaldehyde- activating enzyme (gfa)"/>
    <property type="match status" value="2"/>
</dbReference>
<evidence type="ECO:0000313" key="18">
    <source>
        <dbReference type="Proteomes" id="UP000226431"/>
    </source>
</evidence>
<evidence type="ECO:0000256" key="8">
    <source>
        <dbReference type="ARBA" id="ARBA00022741"/>
    </source>
</evidence>
<gene>
    <name evidence="17" type="ORF">CDD80_5474</name>
</gene>
<evidence type="ECO:0000256" key="7">
    <source>
        <dbReference type="ARBA" id="ARBA00022723"/>
    </source>
</evidence>
<dbReference type="GO" id="GO:0005739">
    <property type="term" value="C:mitochondrion"/>
    <property type="evidence" value="ECO:0007669"/>
    <property type="project" value="TreeGrafter"/>
</dbReference>
<comment type="pathway">
    <text evidence="1">Cofactor biosynthesis; tetrahydrofolylpolyglutamate biosynthesis.</text>
</comment>
<dbReference type="GO" id="GO:0004326">
    <property type="term" value="F:tetrahydrofolylpolyglutamate synthase activity"/>
    <property type="evidence" value="ECO:0007669"/>
    <property type="project" value="UniProtKB-EC"/>
</dbReference>
<keyword evidence="6" id="KW-0436">Ligase</keyword>
<keyword evidence="9" id="KW-0862">Zinc</keyword>
<dbReference type="EMBL" id="NJES01000542">
    <property type="protein sequence ID" value="PHH71173.1"/>
    <property type="molecule type" value="Genomic_DNA"/>
</dbReference>
<comment type="caution">
    <text evidence="17">The sequence shown here is derived from an EMBL/GenBank/DDBJ whole genome shotgun (WGS) entry which is preliminary data.</text>
</comment>
<evidence type="ECO:0000256" key="3">
    <source>
        <dbReference type="ARBA" id="ARBA00008276"/>
    </source>
</evidence>
<dbReference type="InterPro" id="IPR001645">
    <property type="entry name" value="Folylpolyglutamate_synth"/>
</dbReference>
<keyword evidence="10" id="KW-0067">ATP-binding</keyword>
<dbReference type="Pfam" id="PF04828">
    <property type="entry name" value="GFA"/>
    <property type="match status" value="1"/>
</dbReference>
<dbReference type="PANTHER" id="PTHR11136">
    <property type="entry name" value="FOLYLPOLYGLUTAMATE SYNTHASE-RELATED"/>
    <property type="match status" value="1"/>
</dbReference>
<keyword evidence="11" id="KW-0460">Magnesium</keyword>
<keyword evidence="18" id="KW-1185">Reference proteome</keyword>
<dbReference type="SUPFAM" id="SSF53623">
    <property type="entry name" value="MurD-like peptide ligases, catalytic domain"/>
    <property type="match status" value="1"/>
</dbReference>
<evidence type="ECO:0000256" key="13">
    <source>
        <dbReference type="ARBA" id="ARBA00030876"/>
    </source>
</evidence>
<keyword evidence="5" id="KW-0554">One-carbon metabolism</keyword>
<evidence type="ECO:0000256" key="10">
    <source>
        <dbReference type="ARBA" id="ARBA00022840"/>
    </source>
</evidence>
<protein>
    <recommendedName>
        <fullName evidence="4">tetrahydrofolate synthase</fullName>
        <ecNumber evidence="4">6.3.2.17</ecNumber>
    </recommendedName>
    <alternativeName>
        <fullName evidence="13">Folylpoly-gamma-glutamate synthetase</fullName>
    </alternativeName>
    <alternativeName>
        <fullName evidence="12">Tetrahydrofolylpolyglutamate synthase</fullName>
    </alternativeName>
</protein>
<evidence type="ECO:0000256" key="1">
    <source>
        <dbReference type="ARBA" id="ARBA00005150"/>
    </source>
</evidence>
<dbReference type="PROSITE" id="PS01012">
    <property type="entry name" value="FOLYLPOLYGLU_SYNT_2"/>
    <property type="match status" value="1"/>
</dbReference>
<evidence type="ECO:0000256" key="6">
    <source>
        <dbReference type="ARBA" id="ARBA00022598"/>
    </source>
</evidence>
<dbReference type="PANTHER" id="PTHR11136:SF5">
    <property type="entry name" value="FOLYLPOLYGLUTAMATE SYNTHASE, MITOCHONDRIAL"/>
    <property type="match status" value="1"/>
</dbReference>
<dbReference type="InterPro" id="IPR018109">
    <property type="entry name" value="Folylpolyglutamate_synth_CS"/>
</dbReference>
<evidence type="ECO:0000256" key="12">
    <source>
        <dbReference type="ARBA" id="ARBA00030592"/>
    </source>
</evidence>
<evidence type="ECO:0000256" key="9">
    <source>
        <dbReference type="ARBA" id="ARBA00022833"/>
    </source>
</evidence>
<keyword evidence="8" id="KW-0547">Nucleotide-binding</keyword>
<dbReference type="InterPro" id="IPR036615">
    <property type="entry name" value="Mur_ligase_C_dom_sf"/>
</dbReference>
<sequence length="854" mass="93657">MTQDNDGTVAHEDQKSTAQAAEKTRTLRAECLCGKVRMSLEVPVSRLPVVAYLCHCSKCRYGTGSPCIFHTMLPEGTRPSFVDESSLGSYLAPGAKYSYEFCSTCGCHIGGVSIDRKIWTVTPSIFKDYGPDTFQIRNHVFSSSAKGGGLSSIVTHMGDQPINSWNPDPNDETAKLVECEPEVGPDGSDRLRARCWCGGVSFTVSRPTTEVLDDTFMSRFVSPRDPRKWKAVIDACDDCRLVTGTHVIGWAFVPLAVCEPAIGVDLAIGTSQTYASSDGVLRSFCRVCGATVFFSCKRRQPSEKQAVVDLAIGILRAPDGVMAEDWLTWRARPSFADSGLRFDREFAEALNSGMKAWILTNWQPRMIRIRSFGLGRGPVHHQFRRAMASSARSYNDALDALNSLQTPFAVIEARRKAGERPDEASLEEMRCYLRRLGKGSTCAYVDSILGRYRQAYGVPRSVGLFTSPHLVAVRERIRIDSKPISEDMFAKYFFQVYDGLGASTDDSCVPPGSRPIYSRFLTLMSWHVFLSERVDVAVYETGVGGAFDATNVIESPVAAGISTIGIDHTFALGDTLKQIAWHKAGIIKTGRPAFTISQAPEAAEVIRQRAAEKGAVLKKLDVDARLLDGVRIRPDVDFQRKNATLAIALAEQALDKLGMAPKPGAALTPEFIDGLEQTEIRGRCEVKAEDGLTWYIDGAHTPDSLEVSSKWFANETADCPGPRIFIFNQQSRSEAVDFLNAIHAAASRHRVGKPCFDHVVFCTNVTHASSNRRDFFNRQVDPDSIDKLTVQRRFAQRWAELDPAAQVVVLPSVAEAIGHARQFAVGGETALAYVTGSLHLVGGVLSILEEADAL</sequence>
<comment type="catalytic activity">
    <reaction evidence="14">
        <text>(6S)-5,6,7,8-tetrahydrofolyl-(gamma-L-Glu)(n) + L-glutamate + ATP = (6S)-5,6,7,8-tetrahydrofolyl-(gamma-L-Glu)(n+1) + ADP + phosphate + H(+)</text>
        <dbReference type="Rhea" id="RHEA:10580"/>
        <dbReference type="Rhea" id="RHEA-COMP:14738"/>
        <dbReference type="Rhea" id="RHEA-COMP:14740"/>
        <dbReference type="ChEBI" id="CHEBI:15378"/>
        <dbReference type="ChEBI" id="CHEBI:29985"/>
        <dbReference type="ChEBI" id="CHEBI:30616"/>
        <dbReference type="ChEBI" id="CHEBI:43474"/>
        <dbReference type="ChEBI" id="CHEBI:141005"/>
        <dbReference type="ChEBI" id="CHEBI:456216"/>
        <dbReference type="EC" id="6.3.2.17"/>
    </reaction>
</comment>
<dbReference type="STRING" id="2004952.A0A2C5YU77"/>
<dbReference type="GO" id="GO:0016846">
    <property type="term" value="F:carbon-sulfur lyase activity"/>
    <property type="evidence" value="ECO:0007669"/>
    <property type="project" value="InterPro"/>
</dbReference>
<dbReference type="GO" id="GO:0005829">
    <property type="term" value="C:cytosol"/>
    <property type="evidence" value="ECO:0007669"/>
    <property type="project" value="TreeGrafter"/>
</dbReference>
<reference evidence="17 18" key="1">
    <citation type="submission" date="2017-06" db="EMBL/GenBank/DDBJ databases">
        <title>Ant-infecting Ophiocordyceps genomes reveal a high diversity of potential behavioral manipulation genes and a possible major role for enterotoxins.</title>
        <authorList>
            <person name="De Bekker C."/>
            <person name="Evans H.C."/>
            <person name="Brachmann A."/>
            <person name="Hughes D.P."/>
        </authorList>
    </citation>
    <scope>NUCLEOTIDE SEQUENCE [LARGE SCALE GENOMIC DNA]</scope>
    <source>
        <strain evidence="17 18">Map16</strain>
    </source>
</reference>